<keyword evidence="1" id="KW-0150">Chloroplast</keyword>
<sequence>MLDKLLIKTCCNAFLTTALISSDLLNLKYCIINSLTILKTDILMMYLDRWKYFFKPYNIFNFSTLFL</sequence>
<geneLocation type="chloroplast" evidence="1"/>
<dbReference type="AlphaFoldDB" id="A0A1Z1MAH0"/>
<gene>
    <name evidence="1" type="primary">orf67</name>
</gene>
<evidence type="ECO:0000313" key="1">
    <source>
        <dbReference type="EMBL" id="ARW62986.1"/>
    </source>
</evidence>
<dbReference type="RefSeq" id="YP_009394424.1">
    <property type="nucleotide sequence ID" value="NC_035272.1"/>
</dbReference>
<accession>A0A1Z1MAH0</accession>
<reference evidence="1" key="1">
    <citation type="journal article" date="2017" name="J. Phycol.">
        <title>Analysis of chloroplast genomes and a supermatrix inform reclassification of the Rhodomelaceae (Rhodophyta).</title>
        <authorList>
            <person name="Diaz-Tapia P."/>
            <person name="Maggs C.A."/>
            <person name="West J.A."/>
            <person name="Verbruggen H."/>
        </authorList>
    </citation>
    <scope>NUCLEOTIDE SEQUENCE</scope>
    <source>
        <strain evidence="1">PD516</strain>
    </source>
</reference>
<dbReference type="GeneID" id="33356277"/>
<keyword evidence="1" id="KW-0934">Plastid</keyword>
<organism evidence="1">
    <name type="scientific">Leptosiphonia brodiei</name>
    <dbReference type="NCBI Taxonomy" id="2608611"/>
    <lineage>
        <taxon>Eukaryota</taxon>
        <taxon>Rhodophyta</taxon>
        <taxon>Florideophyceae</taxon>
        <taxon>Rhodymeniophycidae</taxon>
        <taxon>Ceramiales</taxon>
        <taxon>Rhodomelaceae</taxon>
        <taxon>Polysiphonioideae</taxon>
        <taxon>Leptosiphonia</taxon>
    </lineage>
</organism>
<proteinExistence type="predicted"/>
<protein>
    <submittedName>
        <fullName evidence="1">Uncharacterized protein</fullName>
    </submittedName>
</protein>
<name>A0A1Z1MAH0_9FLOR</name>
<dbReference type="EMBL" id="MF101425">
    <property type="protein sequence ID" value="ARW62986.1"/>
    <property type="molecule type" value="Genomic_DNA"/>
</dbReference>